<evidence type="ECO:0000256" key="5">
    <source>
        <dbReference type="ARBA" id="ARBA00023049"/>
    </source>
</evidence>
<reference evidence="9 10" key="1">
    <citation type="submission" date="2015-01" db="EMBL/GenBank/DDBJ databases">
        <title>The Genome Sequence of Ochroconis gallopava CBS43764.</title>
        <authorList>
            <consortium name="The Broad Institute Genomics Platform"/>
            <person name="Cuomo C."/>
            <person name="de Hoog S."/>
            <person name="Gorbushina A."/>
            <person name="Stielow B."/>
            <person name="Teixiera M."/>
            <person name="Abouelleil A."/>
            <person name="Chapman S.B."/>
            <person name="Priest M."/>
            <person name="Young S.K."/>
            <person name="Wortman J."/>
            <person name="Nusbaum C."/>
            <person name="Birren B."/>
        </authorList>
    </citation>
    <scope>NUCLEOTIDE SEQUENCE [LARGE SCALE GENOMIC DNA]</scope>
    <source>
        <strain evidence="9 10">CBS 43764</strain>
    </source>
</reference>
<dbReference type="GeneID" id="27314183"/>
<dbReference type="GO" id="GO:0046872">
    <property type="term" value="F:metal ion binding"/>
    <property type="evidence" value="ECO:0007669"/>
    <property type="project" value="UniProtKB-KW"/>
</dbReference>
<feature type="domain" description="Peptidase M48" evidence="8">
    <location>
        <begin position="140"/>
        <end position="314"/>
    </location>
</feature>
<feature type="region of interest" description="Disordered" evidence="7">
    <location>
        <begin position="17"/>
        <end position="43"/>
    </location>
</feature>
<dbReference type="HOGENOM" id="CLU_029002_1_0_1"/>
<dbReference type="AlphaFoldDB" id="A0A0D2A736"/>
<dbReference type="GO" id="GO:0034982">
    <property type="term" value="P:mitochondrial protein processing"/>
    <property type="evidence" value="ECO:0007669"/>
    <property type="project" value="TreeGrafter"/>
</dbReference>
<organism evidence="9 10">
    <name type="scientific">Verruconis gallopava</name>
    <dbReference type="NCBI Taxonomy" id="253628"/>
    <lineage>
        <taxon>Eukaryota</taxon>
        <taxon>Fungi</taxon>
        <taxon>Dikarya</taxon>
        <taxon>Ascomycota</taxon>
        <taxon>Pezizomycotina</taxon>
        <taxon>Dothideomycetes</taxon>
        <taxon>Pleosporomycetidae</taxon>
        <taxon>Venturiales</taxon>
        <taxon>Sympoventuriaceae</taxon>
        <taxon>Verruconis</taxon>
    </lineage>
</organism>
<keyword evidence="2" id="KW-0479">Metal-binding</keyword>
<dbReference type="RefSeq" id="XP_016212259.1">
    <property type="nucleotide sequence ID" value="XM_016359811.1"/>
</dbReference>
<evidence type="ECO:0000256" key="3">
    <source>
        <dbReference type="ARBA" id="ARBA00022801"/>
    </source>
</evidence>
<dbReference type="PANTHER" id="PTHR22726:SF1">
    <property type="entry name" value="METALLOENDOPEPTIDASE OMA1, MITOCHONDRIAL"/>
    <property type="match status" value="1"/>
</dbReference>
<dbReference type="OrthoDB" id="7464992at2759"/>
<accession>A0A0D2A736</accession>
<evidence type="ECO:0000313" key="10">
    <source>
        <dbReference type="Proteomes" id="UP000053259"/>
    </source>
</evidence>
<dbReference type="InterPro" id="IPR001915">
    <property type="entry name" value="Peptidase_M48"/>
</dbReference>
<dbReference type="VEuPathDB" id="FungiDB:PV09_06210"/>
<evidence type="ECO:0000256" key="6">
    <source>
        <dbReference type="RuleBase" id="RU003983"/>
    </source>
</evidence>
<evidence type="ECO:0000256" key="7">
    <source>
        <dbReference type="SAM" id="MobiDB-lite"/>
    </source>
</evidence>
<dbReference type="Gene3D" id="3.30.2010.10">
    <property type="entry name" value="Metalloproteases ('zincins'), catalytic domain"/>
    <property type="match status" value="1"/>
</dbReference>
<gene>
    <name evidence="9" type="ORF">PV09_06210</name>
</gene>
<dbReference type="Proteomes" id="UP000053259">
    <property type="component" value="Unassembled WGS sequence"/>
</dbReference>
<name>A0A0D2A736_9PEZI</name>
<keyword evidence="4 6" id="KW-0862">Zinc</keyword>
<keyword evidence="1 6" id="KW-0645">Protease</keyword>
<keyword evidence="5 6" id="KW-0482">Metalloprotease</keyword>
<dbReference type="GO" id="GO:0005743">
    <property type="term" value="C:mitochondrial inner membrane"/>
    <property type="evidence" value="ECO:0007669"/>
    <property type="project" value="TreeGrafter"/>
</dbReference>
<dbReference type="CDD" id="cd07331">
    <property type="entry name" value="M48C_Oma1_like"/>
    <property type="match status" value="1"/>
</dbReference>
<keyword evidence="3 6" id="KW-0378">Hydrolase</keyword>
<comment type="similarity">
    <text evidence="6">Belongs to the peptidase M48 family.</text>
</comment>
<dbReference type="PANTHER" id="PTHR22726">
    <property type="entry name" value="METALLOENDOPEPTIDASE OMA1"/>
    <property type="match status" value="1"/>
</dbReference>
<evidence type="ECO:0000256" key="4">
    <source>
        <dbReference type="ARBA" id="ARBA00022833"/>
    </source>
</evidence>
<dbReference type="InterPro" id="IPR051156">
    <property type="entry name" value="Mito/Outer_Membr_Metalloprot"/>
</dbReference>
<evidence type="ECO:0000256" key="1">
    <source>
        <dbReference type="ARBA" id="ARBA00022670"/>
    </source>
</evidence>
<dbReference type="STRING" id="253628.A0A0D2A736"/>
<dbReference type="GO" id="GO:0004222">
    <property type="term" value="F:metalloendopeptidase activity"/>
    <property type="evidence" value="ECO:0007669"/>
    <property type="project" value="InterPro"/>
</dbReference>
<comment type="cofactor">
    <cofactor evidence="6">
        <name>Zn(2+)</name>
        <dbReference type="ChEBI" id="CHEBI:29105"/>
    </cofactor>
    <text evidence="6">Binds 1 zinc ion per subunit.</text>
</comment>
<dbReference type="Pfam" id="PF01435">
    <property type="entry name" value="Peptidase_M48"/>
    <property type="match status" value="1"/>
</dbReference>
<dbReference type="FunCoup" id="A0A0D2A736">
    <property type="interactions" value="230"/>
</dbReference>
<proteinExistence type="inferred from homology"/>
<protein>
    <recommendedName>
        <fullName evidence="8">Peptidase M48 domain-containing protein</fullName>
    </recommendedName>
</protein>
<evidence type="ECO:0000259" key="8">
    <source>
        <dbReference type="Pfam" id="PF01435"/>
    </source>
</evidence>
<dbReference type="GO" id="GO:0006515">
    <property type="term" value="P:protein quality control for misfolded or incompletely synthesized proteins"/>
    <property type="evidence" value="ECO:0007669"/>
    <property type="project" value="TreeGrafter"/>
</dbReference>
<dbReference type="InParanoid" id="A0A0D2A736"/>
<keyword evidence="10" id="KW-1185">Reference proteome</keyword>
<evidence type="ECO:0000256" key="2">
    <source>
        <dbReference type="ARBA" id="ARBA00022723"/>
    </source>
</evidence>
<dbReference type="EMBL" id="KN847549">
    <property type="protein sequence ID" value="KIW02390.1"/>
    <property type="molecule type" value="Genomic_DNA"/>
</dbReference>
<evidence type="ECO:0000313" key="9">
    <source>
        <dbReference type="EMBL" id="KIW02390.1"/>
    </source>
</evidence>
<sequence>MPVTSNIFRTLQKGLRRLNPPTSLRDPDGIHHSSRSFSSNAATRQRYYGRPNQQYTYNRFQHTANIFKRWSQRPSFYLEVGGVAAGIGGFYVYNLETVPVSGRKRFNIFGPDFEKRIAQSEASAILQQFNGKLLSDWDPRTRQVKRVLNRLIPVCGLNDLNWEVYVVESEMVNAMVVPGGKVFVFTGILPVAKDDDGLAAILGHEISHAVARHVSEKLSRYSLIWAAAVLSDFFFGTGALGQVLLTYALEMPNSRKQETEADYLGLLLMAQACYNPRGAVSFWERMAKLGQAQPPEFLSTHPAPAHRVEKMKEWMDEAERKRDESNCGSTLGYARQFRETFPQVRW</sequence>